<evidence type="ECO:0000313" key="2">
    <source>
        <dbReference type="EMBL" id="EPS60231.1"/>
    </source>
</evidence>
<protein>
    <submittedName>
        <fullName evidence="2">Uncharacterized protein</fullName>
    </submittedName>
</protein>
<keyword evidence="3" id="KW-1185">Reference proteome</keyword>
<dbReference type="AlphaFoldDB" id="S8C740"/>
<evidence type="ECO:0000256" key="1">
    <source>
        <dbReference type="SAM" id="MobiDB-lite"/>
    </source>
</evidence>
<accession>S8C740</accession>
<gene>
    <name evidence="2" type="ORF">M569_14572</name>
</gene>
<evidence type="ECO:0000313" key="3">
    <source>
        <dbReference type="Proteomes" id="UP000015453"/>
    </source>
</evidence>
<comment type="caution">
    <text evidence="2">The sequence shown here is derived from an EMBL/GenBank/DDBJ whole genome shotgun (WGS) entry which is preliminary data.</text>
</comment>
<sequence>MRPPHGQLRDAILKVASFTGCPDGNRWNQAENANLQPPQLAPPPDGQRWPFAAHAMLVVHRDEAGQVLSVKDMWLDQVAFSFIYLRNEVACPRLGDPHGAHDGPGLHTGEPSQHLNASMLTTGKAVNPARGYQGPGTELNDRCKQFSRVCSVFFPPIQLCHWYLPYRNCIDHLASQELALTADILRSSVGWSLLIDGSNKGSFHADATLFVQPLLNCVVYIVTRARSKGELLLFRDCNEMGEIQLRCLGMVFLRMKELKARLCVHSACECCYTSLLLVCDDAGMRPFGVAA</sequence>
<organism evidence="2 3">
    <name type="scientific">Genlisea aurea</name>
    <dbReference type="NCBI Taxonomy" id="192259"/>
    <lineage>
        <taxon>Eukaryota</taxon>
        <taxon>Viridiplantae</taxon>
        <taxon>Streptophyta</taxon>
        <taxon>Embryophyta</taxon>
        <taxon>Tracheophyta</taxon>
        <taxon>Spermatophyta</taxon>
        <taxon>Magnoliopsida</taxon>
        <taxon>eudicotyledons</taxon>
        <taxon>Gunneridae</taxon>
        <taxon>Pentapetalae</taxon>
        <taxon>asterids</taxon>
        <taxon>lamiids</taxon>
        <taxon>Lamiales</taxon>
        <taxon>Lentibulariaceae</taxon>
        <taxon>Genlisea</taxon>
    </lineage>
</organism>
<dbReference type="EMBL" id="AUSU01007721">
    <property type="protein sequence ID" value="EPS60231.1"/>
    <property type="molecule type" value="Genomic_DNA"/>
</dbReference>
<dbReference type="Proteomes" id="UP000015453">
    <property type="component" value="Unassembled WGS sequence"/>
</dbReference>
<feature type="non-terminal residue" evidence="2">
    <location>
        <position position="291"/>
    </location>
</feature>
<name>S8C740_9LAMI</name>
<feature type="region of interest" description="Disordered" evidence="1">
    <location>
        <begin position="23"/>
        <end position="47"/>
    </location>
</feature>
<proteinExistence type="predicted"/>
<reference evidence="2 3" key="1">
    <citation type="journal article" date="2013" name="BMC Genomics">
        <title>The miniature genome of a carnivorous plant Genlisea aurea contains a low number of genes and short non-coding sequences.</title>
        <authorList>
            <person name="Leushkin E.V."/>
            <person name="Sutormin R.A."/>
            <person name="Nabieva E.R."/>
            <person name="Penin A.A."/>
            <person name="Kondrashov A.S."/>
            <person name="Logacheva M.D."/>
        </authorList>
    </citation>
    <scope>NUCLEOTIDE SEQUENCE [LARGE SCALE GENOMIC DNA]</scope>
</reference>